<evidence type="ECO:0000256" key="1">
    <source>
        <dbReference type="ARBA" id="ARBA00004117"/>
    </source>
</evidence>
<dbReference type="InterPro" id="IPR020013">
    <property type="entry name" value="Flagellar_FlgE/F/G"/>
</dbReference>
<evidence type="ECO:0000256" key="3">
    <source>
        <dbReference type="ARBA" id="ARBA00023143"/>
    </source>
</evidence>
<organism evidence="8 9">
    <name type="scientific">Crateriforma conspicua</name>
    <dbReference type="NCBI Taxonomy" id="2527996"/>
    <lineage>
        <taxon>Bacteria</taxon>
        <taxon>Pseudomonadati</taxon>
        <taxon>Planctomycetota</taxon>
        <taxon>Planctomycetia</taxon>
        <taxon>Planctomycetales</taxon>
        <taxon>Planctomycetaceae</taxon>
        <taxon>Crateriforma</taxon>
    </lineage>
</organism>
<feature type="domain" description="Flagellar basal-body/hook protein C-terminal" evidence="6">
    <location>
        <begin position="202"/>
        <end position="243"/>
    </location>
</feature>
<dbReference type="Proteomes" id="UP000316476">
    <property type="component" value="Unassembled WGS sequence"/>
</dbReference>
<dbReference type="InterPro" id="IPR010930">
    <property type="entry name" value="Flg_bb/hook_C_dom"/>
</dbReference>
<comment type="subcellular location">
    <subcellularLocation>
        <location evidence="1 4">Bacterial flagellum basal body</location>
    </subcellularLocation>
</comment>
<keyword evidence="8" id="KW-0969">Cilium</keyword>
<name>A0A5C6FUU7_9PLAN</name>
<evidence type="ECO:0000256" key="4">
    <source>
        <dbReference type="RuleBase" id="RU362116"/>
    </source>
</evidence>
<dbReference type="OrthoDB" id="9804559at2"/>
<keyword evidence="3 4" id="KW-0975">Bacterial flagellum</keyword>
<dbReference type="GO" id="GO:0009425">
    <property type="term" value="C:bacterial-type flagellum basal body"/>
    <property type="evidence" value="ECO:0007669"/>
    <property type="project" value="UniProtKB-SubCell"/>
</dbReference>
<evidence type="ECO:0000259" key="7">
    <source>
        <dbReference type="Pfam" id="PF22692"/>
    </source>
</evidence>
<comment type="caution">
    <text evidence="8">The sequence shown here is derived from an EMBL/GenBank/DDBJ whole genome shotgun (WGS) entry which is preliminary data.</text>
</comment>
<dbReference type="RefSeq" id="WP_146412728.1">
    <property type="nucleotide sequence ID" value="NZ_SJPZ01000001.1"/>
</dbReference>
<dbReference type="SUPFAM" id="SSF117143">
    <property type="entry name" value="Flagellar hook protein flgE"/>
    <property type="match status" value="1"/>
</dbReference>
<keyword evidence="8" id="KW-0282">Flagellum</keyword>
<reference evidence="8 9" key="1">
    <citation type="submission" date="2019-02" db="EMBL/GenBank/DDBJ databases">
        <title>Deep-cultivation of Planctomycetes and their phenomic and genomic characterization uncovers novel biology.</title>
        <authorList>
            <person name="Wiegand S."/>
            <person name="Jogler M."/>
            <person name="Boedeker C."/>
            <person name="Pinto D."/>
            <person name="Vollmers J."/>
            <person name="Rivas-Marin E."/>
            <person name="Kohn T."/>
            <person name="Peeters S.H."/>
            <person name="Heuer A."/>
            <person name="Rast P."/>
            <person name="Oberbeckmann S."/>
            <person name="Bunk B."/>
            <person name="Jeske O."/>
            <person name="Meyerdierks A."/>
            <person name="Storesund J.E."/>
            <person name="Kallscheuer N."/>
            <person name="Luecker S."/>
            <person name="Lage O.M."/>
            <person name="Pohl T."/>
            <person name="Merkel B.J."/>
            <person name="Hornburger P."/>
            <person name="Mueller R.-W."/>
            <person name="Bruemmer F."/>
            <person name="Labrenz M."/>
            <person name="Spormann A.M."/>
            <person name="Op Den Camp H."/>
            <person name="Overmann J."/>
            <person name="Amann R."/>
            <person name="Jetten M.S.M."/>
            <person name="Mascher T."/>
            <person name="Medema M.H."/>
            <person name="Devos D.P."/>
            <person name="Kaster A.-K."/>
            <person name="Ovreas L."/>
            <person name="Rohde M."/>
            <person name="Galperin M.Y."/>
            <person name="Jogler C."/>
        </authorList>
    </citation>
    <scope>NUCLEOTIDE SEQUENCE [LARGE SCALE GENOMIC DNA]</scope>
    <source>
        <strain evidence="8 9">V7</strain>
    </source>
</reference>
<keyword evidence="8" id="KW-0966">Cell projection</keyword>
<dbReference type="Pfam" id="PF06429">
    <property type="entry name" value="Flg_bbr_C"/>
    <property type="match status" value="1"/>
</dbReference>
<proteinExistence type="inferred from homology"/>
<evidence type="ECO:0000259" key="5">
    <source>
        <dbReference type="Pfam" id="PF00460"/>
    </source>
</evidence>
<evidence type="ECO:0000313" key="8">
    <source>
        <dbReference type="EMBL" id="TWU66131.1"/>
    </source>
</evidence>
<protein>
    <submittedName>
        <fullName evidence="8">Flagellar basal-body rod protein FlgG</fullName>
    </submittedName>
</protein>
<dbReference type="GO" id="GO:0071978">
    <property type="term" value="P:bacterial-type flagellum-dependent swarming motility"/>
    <property type="evidence" value="ECO:0007669"/>
    <property type="project" value="TreeGrafter"/>
</dbReference>
<evidence type="ECO:0000256" key="2">
    <source>
        <dbReference type="ARBA" id="ARBA00009677"/>
    </source>
</evidence>
<dbReference type="InterPro" id="IPR037925">
    <property type="entry name" value="FlgE/F/G-like"/>
</dbReference>
<evidence type="ECO:0000313" key="9">
    <source>
        <dbReference type="Proteomes" id="UP000316476"/>
    </source>
</evidence>
<dbReference type="NCBIfam" id="TIGR03506">
    <property type="entry name" value="FlgEFG_subfam"/>
    <property type="match status" value="1"/>
</dbReference>
<feature type="domain" description="Flagellar basal body rod protein N-terminal" evidence="5">
    <location>
        <begin position="5"/>
        <end position="35"/>
    </location>
</feature>
<sequence length="249" mass="27260">MPYGLYLSAAGAHAQDQRLRTLSHNLANVETPGFKPQETILQARFAELIERGEVSEGLGGADDLGGGVTIQPTQTAFDVGPIQVTGRKTDFAIHDREAFFVIQHGEEQMMTRAGEFVLDSRGYLVTQNGHQVLASDGSPIQLQSDRPFDVGPQGTLIQGNNRWSLMLAKPKQLGDLEHLGGNLFKPTRSFDLVSPQERDVVAGSLEKSSVRPTTAMMELIETSRVYEANVQMIKNQDNLMGSLVGRLLQ</sequence>
<gene>
    <name evidence="8" type="primary">flgG_2</name>
    <name evidence="8" type="ORF">V7x_16880</name>
</gene>
<dbReference type="InterPro" id="IPR001444">
    <property type="entry name" value="Flag_bb_rod_N"/>
</dbReference>
<accession>A0A5C6FUU7</accession>
<dbReference type="Pfam" id="PF22692">
    <property type="entry name" value="LlgE_F_G_D1"/>
    <property type="match status" value="1"/>
</dbReference>
<dbReference type="PANTHER" id="PTHR30435:SF19">
    <property type="entry name" value="FLAGELLAR BASAL-BODY ROD PROTEIN FLGG"/>
    <property type="match status" value="1"/>
</dbReference>
<feature type="domain" description="Flagellar hook protein FlgE/F/G-like D1" evidence="7">
    <location>
        <begin position="97"/>
        <end position="155"/>
    </location>
</feature>
<dbReference type="InterPro" id="IPR053967">
    <property type="entry name" value="LlgE_F_G-like_D1"/>
</dbReference>
<evidence type="ECO:0000259" key="6">
    <source>
        <dbReference type="Pfam" id="PF06429"/>
    </source>
</evidence>
<dbReference type="AlphaFoldDB" id="A0A5C6FUU7"/>
<dbReference type="Pfam" id="PF00460">
    <property type="entry name" value="Flg_bb_rod"/>
    <property type="match status" value="1"/>
</dbReference>
<comment type="similarity">
    <text evidence="2 4">Belongs to the flagella basal body rod proteins family.</text>
</comment>
<dbReference type="EMBL" id="SJPZ01000001">
    <property type="protein sequence ID" value="TWU66131.1"/>
    <property type="molecule type" value="Genomic_DNA"/>
</dbReference>
<dbReference type="PANTHER" id="PTHR30435">
    <property type="entry name" value="FLAGELLAR PROTEIN"/>
    <property type="match status" value="1"/>
</dbReference>